<feature type="transmembrane region" description="Helical" evidence="7">
    <location>
        <begin position="221"/>
        <end position="244"/>
    </location>
</feature>
<evidence type="ECO:0000256" key="2">
    <source>
        <dbReference type="ARBA" id="ARBA00010992"/>
    </source>
</evidence>
<dbReference type="PROSITE" id="PS00217">
    <property type="entry name" value="SUGAR_TRANSPORT_2"/>
    <property type="match status" value="1"/>
</dbReference>
<name>A0AAJ0CWW3_9HYPO</name>
<proteinExistence type="inferred from homology"/>
<dbReference type="InterPro" id="IPR005828">
    <property type="entry name" value="MFS_sugar_transport-like"/>
</dbReference>
<accession>A0AAJ0CWW3</accession>
<evidence type="ECO:0000313" key="9">
    <source>
        <dbReference type="EMBL" id="KAK2605862.1"/>
    </source>
</evidence>
<dbReference type="GO" id="GO:0005351">
    <property type="term" value="F:carbohydrate:proton symporter activity"/>
    <property type="evidence" value="ECO:0007669"/>
    <property type="project" value="TreeGrafter"/>
</dbReference>
<evidence type="ECO:0000256" key="1">
    <source>
        <dbReference type="ARBA" id="ARBA00004141"/>
    </source>
</evidence>
<keyword evidence="3 7" id="KW-0812">Transmembrane</keyword>
<dbReference type="InterPro" id="IPR020846">
    <property type="entry name" value="MFS_dom"/>
</dbReference>
<feature type="transmembrane region" description="Helical" evidence="7">
    <location>
        <begin position="472"/>
        <end position="491"/>
    </location>
</feature>
<feature type="transmembrane region" description="Helical" evidence="7">
    <location>
        <begin position="50"/>
        <end position="71"/>
    </location>
</feature>
<evidence type="ECO:0000259" key="8">
    <source>
        <dbReference type="PROSITE" id="PS50850"/>
    </source>
</evidence>
<evidence type="ECO:0000256" key="3">
    <source>
        <dbReference type="ARBA" id="ARBA00022692"/>
    </source>
</evidence>
<feature type="transmembrane region" description="Helical" evidence="7">
    <location>
        <begin position="91"/>
        <end position="116"/>
    </location>
</feature>
<feature type="domain" description="Major facilitator superfamily (MFS) profile" evidence="8">
    <location>
        <begin position="53"/>
        <end position="495"/>
    </location>
</feature>
<organism evidence="9 10">
    <name type="scientific">Conoideocrella luteorostrata</name>
    <dbReference type="NCBI Taxonomy" id="1105319"/>
    <lineage>
        <taxon>Eukaryota</taxon>
        <taxon>Fungi</taxon>
        <taxon>Dikarya</taxon>
        <taxon>Ascomycota</taxon>
        <taxon>Pezizomycotina</taxon>
        <taxon>Sordariomycetes</taxon>
        <taxon>Hypocreomycetidae</taxon>
        <taxon>Hypocreales</taxon>
        <taxon>Clavicipitaceae</taxon>
        <taxon>Conoideocrella</taxon>
    </lineage>
</organism>
<keyword evidence="10" id="KW-1185">Reference proteome</keyword>
<feature type="transmembrane region" description="Helical" evidence="7">
    <location>
        <begin position="344"/>
        <end position="368"/>
    </location>
</feature>
<feature type="transmembrane region" description="Helical" evidence="7">
    <location>
        <begin position="309"/>
        <end position="332"/>
    </location>
</feature>
<dbReference type="Pfam" id="PF00083">
    <property type="entry name" value="Sugar_tr"/>
    <property type="match status" value="1"/>
</dbReference>
<dbReference type="Gene3D" id="1.20.1250.20">
    <property type="entry name" value="MFS general substrate transporter like domains"/>
    <property type="match status" value="1"/>
</dbReference>
<feature type="transmembrane region" description="Helical" evidence="7">
    <location>
        <begin position="400"/>
        <end position="419"/>
    </location>
</feature>
<evidence type="ECO:0000256" key="5">
    <source>
        <dbReference type="ARBA" id="ARBA00023136"/>
    </source>
</evidence>
<dbReference type="EMBL" id="JASWJB010000050">
    <property type="protein sequence ID" value="KAK2605862.1"/>
    <property type="molecule type" value="Genomic_DNA"/>
</dbReference>
<dbReference type="PROSITE" id="PS50850">
    <property type="entry name" value="MFS"/>
    <property type="match status" value="1"/>
</dbReference>
<dbReference type="PANTHER" id="PTHR48022">
    <property type="entry name" value="PLASTIDIC GLUCOSE TRANSPORTER 4"/>
    <property type="match status" value="1"/>
</dbReference>
<feature type="transmembrane region" description="Helical" evidence="7">
    <location>
        <begin position="194"/>
        <end position="215"/>
    </location>
</feature>
<reference evidence="9" key="1">
    <citation type="submission" date="2023-06" db="EMBL/GenBank/DDBJ databases">
        <title>Conoideocrella luteorostrata (Hypocreales: Clavicipitaceae), a potential biocontrol fungus for elongate hemlock scale in United States Christmas tree production areas.</title>
        <authorList>
            <person name="Barrett H."/>
            <person name="Lovett B."/>
            <person name="Macias A.M."/>
            <person name="Stajich J.E."/>
            <person name="Kasson M.T."/>
        </authorList>
    </citation>
    <scope>NUCLEOTIDE SEQUENCE</scope>
    <source>
        <strain evidence="9">ARSEF 14590</strain>
    </source>
</reference>
<dbReference type="InterPro" id="IPR050360">
    <property type="entry name" value="MFS_Sugar_Transporters"/>
</dbReference>
<sequence length="537" mass="58439">MGRHDDVAVVDVPDSGKEAGGSMRQVEKSSPPNLPANLTLWQSSKKYKNVIWCCIGLTTTILLYGYDYVIVGTTSAMPSFQRDFGRKLDGHWILPSLWLGLWTFASPGGSIIGALCGGQIQDLVGRRASIAIGSFLSATAVAICYVSYIPSDADARRGVFLAGKGFQGLAIGIVVTTTQTYMSEVLPPSLRGPILAFFPMFTLLGQLIGAAVIFGCIKMPNGYTVCFASMWPFSIVPMAVAYLIPESPAFLVRKHKMKEALKAQRRLEPVDGDAQQTIDILQRNIEDEKRLTKATYIDCFRHGNARRTLIVMFAGTLPQVFGLSLLAKASYFAQVVGMSANMSVILLIVGIVCGLLANTASIWVLHLVGRRALSIYGLFGVALMWLTMGVSGIWREEPTIIYTAFCMISIIVIAGVSVWPASYAIGAETSSLYLRGKTQGIGWLTAGASASIFGFFLPYLYNSDAANLRSQIGFIFFALCVLSGILVYLYVPEMKGRTPADIDRMFEAKLRAKDFKGWTISSLSSSQMGEGEKRQEA</sequence>
<dbReference type="SUPFAM" id="SSF103473">
    <property type="entry name" value="MFS general substrate transporter"/>
    <property type="match status" value="1"/>
</dbReference>
<gene>
    <name evidence="9" type="ORF">QQS21_003702</name>
</gene>
<dbReference type="Proteomes" id="UP001251528">
    <property type="component" value="Unassembled WGS sequence"/>
</dbReference>
<comment type="caution">
    <text evidence="9">The sequence shown here is derived from an EMBL/GenBank/DDBJ whole genome shotgun (WGS) entry which is preliminary data.</text>
</comment>
<feature type="transmembrane region" description="Helical" evidence="7">
    <location>
        <begin position="160"/>
        <end position="182"/>
    </location>
</feature>
<dbReference type="AlphaFoldDB" id="A0AAJ0CWW3"/>
<keyword evidence="5 7" id="KW-0472">Membrane</keyword>
<dbReference type="InterPro" id="IPR005829">
    <property type="entry name" value="Sugar_transporter_CS"/>
</dbReference>
<feature type="transmembrane region" description="Helical" evidence="7">
    <location>
        <begin position="375"/>
        <end position="394"/>
    </location>
</feature>
<comment type="subcellular location">
    <subcellularLocation>
        <location evidence="1">Membrane</location>
        <topology evidence="1">Multi-pass membrane protein</topology>
    </subcellularLocation>
</comment>
<evidence type="ECO:0000256" key="7">
    <source>
        <dbReference type="SAM" id="Phobius"/>
    </source>
</evidence>
<dbReference type="InterPro" id="IPR036259">
    <property type="entry name" value="MFS_trans_sf"/>
</dbReference>
<dbReference type="PANTHER" id="PTHR48022:SF41">
    <property type="entry name" value="MAJOR FACILITATOR SUPERFAMILY (MFS) PROFILE DOMAIN-CONTAINING PROTEIN"/>
    <property type="match status" value="1"/>
</dbReference>
<dbReference type="GO" id="GO:0016020">
    <property type="term" value="C:membrane"/>
    <property type="evidence" value="ECO:0007669"/>
    <property type="project" value="UniProtKB-SubCell"/>
</dbReference>
<evidence type="ECO:0000313" key="10">
    <source>
        <dbReference type="Proteomes" id="UP001251528"/>
    </source>
</evidence>
<evidence type="ECO:0000256" key="6">
    <source>
        <dbReference type="SAM" id="MobiDB-lite"/>
    </source>
</evidence>
<evidence type="ECO:0000256" key="4">
    <source>
        <dbReference type="ARBA" id="ARBA00022989"/>
    </source>
</evidence>
<keyword evidence="4 7" id="KW-1133">Transmembrane helix</keyword>
<feature type="region of interest" description="Disordered" evidence="6">
    <location>
        <begin position="12"/>
        <end position="31"/>
    </location>
</feature>
<feature type="transmembrane region" description="Helical" evidence="7">
    <location>
        <begin position="128"/>
        <end position="148"/>
    </location>
</feature>
<comment type="similarity">
    <text evidence="2">Belongs to the major facilitator superfamily. Sugar transporter (TC 2.A.1.1) family.</text>
</comment>
<protein>
    <recommendedName>
        <fullName evidence="8">Major facilitator superfamily (MFS) profile domain-containing protein</fullName>
    </recommendedName>
</protein>
<feature type="transmembrane region" description="Helical" evidence="7">
    <location>
        <begin position="440"/>
        <end position="460"/>
    </location>
</feature>